<dbReference type="PROSITE" id="PS01129">
    <property type="entry name" value="PSI_RLU"/>
    <property type="match status" value="1"/>
</dbReference>
<sequence length="225" mass="25040">MMPPVHEAPAVRAIHEDAHLLVLDKPAGLLCVPGRGADKQDCLSTRARMWWPDALVVHRLDMSTSGLVLMARSPAMQRALGDAFAMRLVDKRYEAVVDGLMPVSEEWAVIDAPLIADWPRRPLQKIDPEGKPSQTRWRALRQLPHDHATHVLLEPLTGRSHQLRVHLASIGHAILGDALYASDAARRRAPRLMLHATSLAFMHPATMLPMRFESPAPFVEVALRS</sequence>
<dbReference type="EMBL" id="JBBKZV010000012">
    <property type="protein sequence ID" value="MEJ8824166.1"/>
    <property type="molecule type" value="Genomic_DNA"/>
</dbReference>
<dbReference type="GO" id="GO:0016853">
    <property type="term" value="F:isomerase activity"/>
    <property type="evidence" value="ECO:0007669"/>
    <property type="project" value="UniProtKB-KW"/>
</dbReference>
<dbReference type="PANTHER" id="PTHR21600">
    <property type="entry name" value="MITOCHONDRIAL RNA PSEUDOURIDINE SYNTHASE"/>
    <property type="match status" value="1"/>
</dbReference>
<comment type="caution">
    <text evidence="2">The sequence shown here is derived from an EMBL/GenBank/DDBJ whole genome shotgun (WGS) entry which is preliminary data.</text>
</comment>
<dbReference type="InterPro" id="IPR006224">
    <property type="entry name" value="PsdUridine_synth_RluA-like_CS"/>
</dbReference>
<proteinExistence type="predicted"/>
<dbReference type="PANTHER" id="PTHR21600:SF89">
    <property type="entry name" value="RIBOSOMAL LARGE SUBUNIT PSEUDOURIDINE SYNTHASE A"/>
    <property type="match status" value="1"/>
</dbReference>
<gene>
    <name evidence="2" type="ORF">WKW80_19375</name>
</gene>
<dbReference type="EC" id="5.4.99.-" evidence="2"/>
<evidence type="ECO:0000313" key="2">
    <source>
        <dbReference type="EMBL" id="MEJ8824166.1"/>
    </source>
</evidence>
<dbReference type="InterPro" id="IPR006145">
    <property type="entry name" value="PsdUridine_synth_RsuA/RluA"/>
</dbReference>
<dbReference type="InterPro" id="IPR020103">
    <property type="entry name" value="PsdUridine_synth_cat_dom_sf"/>
</dbReference>
<dbReference type="CDD" id="cd02869">
    <property type="entry name" value="PseudoU_synth_RluA_like"/>
    <property type="match status" value="1"/>
</dbReference>
<evidence type="ECO:0000313" key="3">
    <source>
        <dbReference type="Proteomes" id="UP001363010"/>
    </source>
</evidence>
<dbReference type="InterPro" id="IPR050188">
    <property type="entry name" value="RluA_PseudoU_synthase"/>
</dbReference>
<organism evidence="2 3">
    <name type="scientific">Variovorax humicola</name>
    <dbReference type="NCBI Taxonomy" id="1769758"/>
    <lineage>
        <taxon>Bacteria</taxon>
        <taxon>Pseudomonadati</taxon>
        <taxon>Pseudomonadota</taxon>
        <taxon>Betaproteobacteria</taxon>
        <taxon>Burkholderiales</taxon>
        <taxon>Comamonadaceae</taxon>
        <taxon>Variovorax</taxon>
    </lineage>
</organism>
<reference evidence="2 3" key="1">
    <citation type="submission" date="2024-03" db="EMBL/GenBank/DDBJ databases">
        <title>Novel species of the genus Variovorax.</title>
        <authorList>
            <person name="Liu Q."/>
            <person name="Xin Y.-H."/>
        </authorList>
    </citation>
    <scope>NUCLEOTIDE SEQUENCE [LARGE SCALE GENOMIC DNA]</scope>
    <source>
        <strain evidence="2 3">KACC 18501</strain>
    </source>
</reference>
<keyword evidence="3" id="KW-1185">Reference proteome</keyword>
<feature type="domain" description="Pseudouridine synthase RsuA/RluA-like" evidence="1">
    <location>
        <begin position="19"/>
        <end position="169"/>
    </location>
</feature>
<keyword evidence="2" id="KW-0413">Isomerase</keyword>
<dbReference type="Pfam" id="PF00849">
    <property type="entry name" value="PseudoU_synth_2"/>
    <property type="match status" value="1"/>
</dbReference>
<accession>A0ABU8W4K9</accession>
<dbReference type="SUPFAM" id="SSF55120">
    <property type="entry name" value="Pseudouridine synthase"/>
    <property type="match status" value="1"/>
</dbReference>
<dbReference type="RefSeq" id="WP_340365201.1">
    <property type="nucleotide sequence ID" value="NZ_JBBKZV010000012.1"/>
</dbReference>
<dbReference type="Gene3D" id="3.30.2350.10">
    <property type="entry name" value="Pseudouridine synthase"/>
    <property type="match status" value="1"/>
</dbReference>
<dbReference type="Proteomes" id="UP001363010">
    <property type="component" value="Unassembled WGS sequence"/>
</dbReference>
<protein>
    <submittedName>
        <fullName evidence="2">RluA family pseudouridine synthase</fullName>
        <ecNumber evidence="2">5.4.99.-</ecNumber>
    </submittedName>
</protein>
<evidence type="ECO:0000259" key="1">
    <source>
        <dbReference type="Pfam" id="PF00849"/>
    </source>
</evidence>
<name>A0ABU8W4K9_9BURK</name>